<dbReference type="AlphaFoldDB" id="A0AAW0F0N1"/>
<keyword evidence="1" id="KW-1133">Transmembrane helix</keyword>
<dbReference type="SUPFAM" id="SSF57184">
    <property type="entry name" value="Growth factor receptor domain"/>
    <property type="match status" value="1"/>
</dbReference>
<reference evidence="3 4" key="1">
    <citation type="journal article" date="2021" name="MBio">
        <title>A New Model Trypanosomatid, Novymonas esmeraldas: Genomic Perception of Its 'Candidatus Pandoraea novymonadis' Endosymbiont.</title>
        <authorList>
            <person name="Zakharova A."/>
            <person name="Saura A."/>
            <person name="Butenko A."/>
            <person name="Podesvova L."/>
            <person name="Warmusova S."/>
            <person name="Kostygov A.Y."/>
            <person name="Nenarokova A."/>
            <person name="Lukes J."/>
            <person name="Opperdoes F.R."/>
            <person name="Yurchenko V."/>
        </authorList>
    </citation>
    <scope>NUCLEOTIDE SEQUENCE [LARGE SCALE GENOMIC DNA]</scope>
    <source>
        <strain evidence="3 4">E262AT.01</strain>
    </source>
</reference>
<evidence type="ECO:0000256" key="1">
    <source>
        <dbReference type="SAM" id="Phobius"/>
    </source>
</evidence>
<feature type="chain" id="PRO_5043631552" description="Surface antigen-like protein" evidence="2">
    <location>
        <begin position="30"/>
        <end position="142"/>
    </location>
</feature>
<dbReference type="InterPro" id="IPR009030">
    <property type="entry name" value="Growth_fac_rcpt_cys_sf"/>
</dbReference>
<name>A0AAW0F0N1_9TRYP</name>
<keyword evidence="4" id="KW-1185">Reference proteome</keyword>
<protein>
    <recommendedName>
        <fullName evidence="5">Surface antigen-like protein</fullName>
    </recommendedName>
</protein>
<keyword evidence="1" id="KW-0472">Membrane</keyword>
<dbReference type="Proteomes" id="UP001430356">
    <property type="component" value="Unassembled WGS sequence"/>
</dbReference>
<accession>A0AAW0F0N1</accession>
<keyword evidence="1" id="KW-0812">Transmembrane</keyword>
<organism evidence="3 4">
    <name type="scientific">Novymonas esmeraldas</name>
    <dbReference type="NCBI Taxonomy" id="1808958"/>
    <lineage>
        <taxon>Eukaryota</taxon>
        <taxon>Discoba</taxon>
        <taxon>Euglenozoa</taxon>
        <taxon>Kinetoplastea</taxon>
        <taxon>Metakinetoplastina</taxon>
        <taxon>Trypanosomatida</taxon>
        <taxon>Trypanosomatidae</taxon>
        <taxon>Novymonas</taxon>
    </lineage>
</organism>
<evidence type="ECO:0000256" key="2">
    <source>
        <dbReference type="SAM" id="SignalP"/>
    </source>
</evidence>
<feature type="signal peptide" evidence="2">
    <location>
        <begin position="1"/>
        <end position="29"/>
    </location>
</feature>
<dbReference type="EMBL" id="JAECZO010000170">
    <property type="protein sequence ID" value="KAK7198734.1"/>
    <property type="molecule type" value="Genomic_DNA"/>
</dbReference>
<comment type="caution">
    <text evidence="3">The sequence shown here is derived from an EMBL/GenBank/DDBJ whole genome shotgun (WGS) entry which is preliminary data.</text>
</comment>
<evidence type="ECO:0008006" key="5">
    <source>
        <dbReference type="Google" id="ProtNLM"/>
    </source>
</evidence>
<sequence length="142" mass="14718">MANPRRCSIALALIVLMAVASMTVPGARAQTATADSCSSIVPFCRKCYDSPSYPCMDCIDGYARTSQGRCVAGAPCEVANCVACPKSTTHCTTCAAGYHRAVSGKCVSKVYGPNATSPPTAYTTALVLVVMAVLYSFSNVIG</sequence>
<proteinExistence type="predicted"/>
<gene>
    <name evidence="3" type="ORF">NESM_000837900</name>
</gene>
<evidence type="ECO:0000313" key="3">
    <source>
        <dbReference type="EMBL" id="KAK7198734.1"/>
    </source>
</evidence>
<feature type="transmembrane region" description="Helical" evidence="1">
    <location>
        <begin position="121"/>
        <end position="141"/>
    </location>
</feature>
<evidence type="ECO:0000313" key="4">
    <source>
        <dbReference type="Proteomes" id="UP001430356"/>
    </source>
</evidence>
<keyword evidence="2" id="KW-0732">Signal</keyword>